<dbReference type="RefSeq" id="WP_183999283.1">
    <property type="nucleotide sequence ID" value="NZ_JACIEH010000003.1"/>
</dbReference>
<protein>
    <submittedName>
        <fullName evidence="2">Nucleoside-diphosphate-sugar epimerase</fullName>
    </submittedName>
</protein>
<dbReference type="Pfam" id="PF01370">
    <property type="entry name" value="Epimerase"/>
    <property type="match status" value="1"/>
</dbReference>
<dbReference type="PANTHER" id="PTHR43245:SF58">
    <property type="entry name" value="BLL5923 PROTEIN"/>
    <property type="match status" value="1"/>
</dbReference>
<evidence type="ECO:0000313" key="2">
    <source>
        <dbReference type="EMBL" id="MBB4099936.1"/>
    </source>
</evidence>
<organism evidence="2 3">
    <name type="scientific">Sphingomonas kyeonggiensis</name>
    <dbReference type="NCBI Taxonomy" id="1268553"/>
    <lineage>
        <taxon>Bacteria</taxon>
        <taxon>Pseudomonadati</taxon>
        <taxon>Pseudomonadota</taxon>
        <taxon>Alphaproteobacteria</taxon>
        <taxon>Sphingomonadales</taxon>
        <taxon>Sphingomonadaceae</taxon>
        <taxon>Sphingomonas</taxon>
    </lineage>
</organism>
<dbReference type="InterPro" id="IPR001509">
    <property type="entry name" value="Epimerase_deHydtase"/>
</dbReference>
<dbReference type="InterPro" id="IPR036291">
    <property type="entry name" value="NAD(P)-bd_dom_sf"/>
</dbReference>
<dbReference type="SUPFAM" id="SSF51735">
    <property type="entry name" value="NAD(P)-binding Rossmann-fold domains"/>
    <property type="match status" value="1"/>
</dbReference>
<keyword evidence="3" id="KW-1185">Reference proteome</keyword>
<dbReference type="Gene3D" id="3.40.50.720">
    <property type="entry name" value="NAD(P)-binding Rossmann-like Domain"/>
    <property type="match status" value="1"/>
</dbReference>
<proteinExistence type="predicted"/>
<comment type="caution">
    <text evidence="2">The sequence shown here is derived from an EMBL/GenBank/DDBJ whole genome shotgun (WGS) entry which is preliminary data.</text>
</comment>
<dbReference type="Proteomes" id="UP000557392">
    <property type="component" value="Unassembled WGS sequence"/>
</dbReference>
<evidence type="ECO:0000313" key="3">
    <source>
        <dbReference type="Proteomes" id="UP000557392"/>
    </source>
</evidence>
<dbReference type="InterPro" id="IPR050177">
    <property type="entry name" value="Lipid_A_modif_metabolic_enz"/>
</dbReference>
<evidence type="ECO:0000259" key="1">
    <source>
        <dbReference type="Pfam" id="PF01370"/>
    </source>
</evidence>
<accession>A0A7W6NYM3</accession>
<dbReference type="AlphaFoldDB" id="A0A7W6NYM3"/>
<dbReference type="EMBL" id="JACIEH010000003">
    <property type="protein sequence ID" value="MBB4099936.1"/>
    <property type="molecule type" value="Genomic_DNA"/>
</dbReference>
<name>A0A7W6NYM3_9SPHN</name>
<sequence length="296" mass="31972">MSEERPVVVVGGHSRLGQEIMHLLGARGRAIARRSDDRFETVVVPDYHAITAAHFAGAAALVNCTGLVSGSQEALHQANTVLPAFLAALSREAGVRRFVQVSSFSVYGHAEEIGFETPEHAVSDYGRTKLAGDRALEAAASDTFEPVLLRIPMLFDTSPNGKLAKLLRMVVRTRMAPAPKREVVRAMLSYQSAAAAILSLVDSDRHGVVLAADPTPFTYDLVAERAEEVLGRRIRRVPVPALAGHVLEWLRPELYASLLKSSRLPNAANFVRETPPEAALPAVITRLIEKMASGSA</sequence>
<feature type="domain" description="NAD-dependent epimerase/dehydratase" evidence="1">
    <location>
        <begin position="7"/>
        <end position="169"/>
    </location>
</feature>
<dbReference type="PANTHER" id="PTHR43245">
    <property type="entry name" value="BIFUNCTIONAL POLYMYXIN RESISTANCE PROTEIN ARNA"/>
    <property type="match status" value="1"/>
</dbReference>
<gene>
    <name evidence="2" type="ORF">GGR46_003508</name>
</gene>
<reference evidence="2 3" key="1">
    <citation type="submission" date="2020-08" db="EMBL/GenBank/DDBJ databases">
        <title>Genomic Encyclopedia of Type Strains, Phase IV (KMG-IV): sequencing the most valuable type-strain genomes for metagenomic binning, comparative biology and taxonomic classification.</title>
        <authorList>
            <person name="Goeker M."/>
        </authorList>
    </citation>
    <scope>NUCLEOTIDE SEQUENCE [LARGE SCALE GENOMIC DNA]</scope>
    <source>
        <strain evidence="2 3">DSM 101806</strain>
    </source>
</reference>